<dbReference type="OrthoDB" id="595476at2"/>
<dbReference type="Proteomes" id="UP000318733">
    <property type="component" value="Unassembled WGS sequence"/>
</dbReference>
<gene>
    <name evidence="2" type="ORF">FO440_11320</name>
</gene>
<comment type="caution">
    <text evidence="2">The sequence shown here is derived from an EMBL/GenBank/DDBJ whole genome shotgun (WGS) entry which is preliminary data.</text>
</comment>
<sequence>MEYEIILHPEAEKEYLKACVWYEKKVVGLGHRFKNAVLEQLQLIKEKPEHYPVKKRNYRESNVDIFPYLVVYKVNKERGFIYIVSIFHTSKNPKKKYRT</sequence>
<evidence type="ECO:0000313" key="3">
    <source>
        <dbReference type="Proteomes" id="UP000318733"/>
    </source>
</evidence>
<proteinExistence type="predicted"/>
<dbReference type="Gene3D" id="3.30.2310.20">
    <property type="entry name" value="RelE-like"/>
    <property type="match status" value="1"/>
</dbReference>
<keyword evidence="1" id="KW-1277">Toxin-antitoxin system</keyword>
<dbReference type="InterPro" id="IPR007712">
    <property type="entry name" value="RelE/ParE_toxin"/>
</dbReference>
<dbReference type="AlphaFoldDB" id="A0A556MKE7"/>
<dbReference type="EMBL" id="VLPK01000002">
    <property type="protein sequence ID" value="TSJ40342.1"/>
    <property type="molecule type" value="Genomic_DNA"/>
</dbReference>
<evidence type="ECO:0000313" key="2">
    <source>
        <dbReference type="EMBL" id="TSJ40342.1"/>
    </source>
</evidence>
<dbReference type="InterPro" id="IPR035093">
    <property type="entry name" value="RelE/ParE_toxin_dom_sf"/>
</dbReference>
<accession>A0A556MKE7</accession>
<evidence type="ECO:0000256" key="1">
    <source>
        <dbReference type="ARBA" id="ARBA00022649"/>
    </source>
</evidence>
<name>A0A556MKE7_9SPHI</name>
<organism evidence="2 3">
    <name type="scientific">Mucilaginibacter corticis</name>
    <dbReference type="NCBI Taxonomy" id="2597670"/>
    <lineage>
        <taxon>Bacteria</taxon>
        <taxon>Pseudomonadati</taxon>
        <taxon>Bacteroidota</taxon>
        <taxon>Sphingobacteriia</taxon>
        <taxon>Sphingobacteriales</taxon>
        <taxon>Sphingobacteriaceae</taxon>
        <taxon>Mucilaginibacter</taxon>
    </lineage>
</organism>
<protein>
    <submittedName>
        <fullName evidence="2">Type II toxin-antitoxin system RelE/ParE family toxin</fullName>
    </submittedName>
</protein>
<dbReference type="SUPFAM" id="SSF143011">
    <property type="entry name" value="RelE-like"/>
    <property type="match status" value="1"/>
</dbReference>
<dbReference type="RefSeq" id="WP_144248380.1">
    <property type="nucleotide sequence ID" value="NZ_VLPK01000002.1"/>
</dbReference>
<dbReference type="Pfam" id="PF05016">
    <property type="entry name" value="ParE_toxin"/>
    <property type="match status" value="1"/>
</dbReference>
<keyword evidence="3" id="KW-1185">Reference proteome</keyword>
<reference evidence="2 3" key="1">
    <citation type="submission" date="2019-07" db="EMBL/GenBank/DDBJ databases">
        <authorList>
            <person name="Huq M.A."/>
        </authorList>
    </citation>
    <scope>NUCLEOTIDE SEQUENCE [LARGE SCALE GENOMIC DNA]</scope>
    <source>
        <strain evidence="2 3">MAH-19</strain>
    </source>
</reference>